<accession>A0A4U6VWE8</accession>
<organism evidence="1 2">
    <name type="scientific">Setaria viridis</name>
    <name type="common">Green bristlegrass</name>
    <name type="synonym">Setaria italica subsp. viridis</name>
    <dbReference type="NCBI Taxonomy" id="4556"/>
    <lineage>
        <taxon>Eukaryota</taxon>
        <taxon>Viridiplantae</taxon>
        <taxon>Streptophyta</taxon>
        <taxon>Embryophyta</taxon>
        <taxon>Tracheophyta</taxon>
        <taxon>Spermatophyta</taxon>
        <taxon>Magnoliopsida</taxon>
        <taxon>Liliopsida</taxon>
        <taxon>Poales</taxon>
        <taxon>Poaceae</taxon>
        <taxon>PACMAD clade</taxon>
        <taxon>Panicoideae</taxon>
        <taxon>Panicodae</taxon>
        <taxon>Paniceae</taxon>
        <taxon>Cenchrinae</taxon>
        <taxon>Setaria</taxon>
    </lineage>
</organism>
<gene>
    <name evidence="1" type="ORF">SEVIR_2G159918v2</name>
</gene>
<sequence length="107" mass="11795">MNRSRPAAAIWLFDVDLGKQGNIGRLKKQIHDMEYYGGCGEAPTCGVSSRRRERGGVQRRMWRGPVHCVFVVATSRHPARGLHLVVPLCRAECSVCSGTTAKGSAWQ</sequence>
<reference evidence="1" key="1">
    <citation type="submission" date="2019-03" db="EMBL/GenBank/DDBJ databases">
        <title>WGS assembly of Setaria viridis.</title>
        <authorList>
            <person name="Huang P."/>
            <person name="Jenkins J."/>
            <person name="Grimwood J."/>
            <person name="Barry K."/>
            <person name="Healey A."/>
            <person name="Mamidi S."/>
            <person name="Sreedasyam A."/>
            <person name="Shu S."/>
            <person name="Feldman M."/>
            <person name="Wu J."/>
            <person name="Yu Y."/>
            <person name="Chen C."/>
            <person name="Johnson J."/>
            <person name="Rokhsar D."/>
            <person name="Baxter I."/>
            <person name="Schmutz J."/>
            <person name="Brutnell T."/>
            <person name="Kellogg E."/>
        </authorList>
    </citation>
    <scope>NUCLEOTIDE SEQUENCE [LARGE SCALE GENOMIC DNA]</scope>
</reference>
<proteinExistence type="predicted"/>
<dbReference type="Gramene" id="TKW32309">
    <property type="protein sequence ID" value="TKW32309"/>
    <property type="gene ID" value="SEVIR_2G159918v2"/>
</dbReference>
<dbReference type="EMBL" id="CM016553">
    <property type="protein sequence ID" value="TKW32309.1"/>
    <property type="molecule type" value="Genomic_DNA"/>
</dbReference>
<name>A0A4U6VWE8_SETVI</name>
<protein>
    <submittedName>
        <fullName evidence="1">Uncharacterized protein</fullName>
    </submittedName>
</protein>
<dbReference type="AlphaFoldDB" id="A0A4U6VWE8"/>
<dbReference type="Proteomes" id="UP000298652">
    <property type="component" value="Chromosome 2"/>
</dbReference>
<keyword evidence="2" id="KW-1185">Reference proteome</keyword>
<evidence type="ECO:0000313" key="2">
    <source>
        <dbReference type="Proteomes" id="UP000298652"/>
    </source>
</evidence>
<evidence type="ECO:0000313" key="1">
    <source>
        <dbReference type="EMBL" id="TKW32309.1"/>
    </source>
</evidence>